<organism evidence="1">
    <name type="scientific">Lotus japonicus</name>
    <name type="common">Lotus corniculatus var. japonicus</name>
    <dbReference type="NCBI Taxonomy" id="34305"/>
    <lineage>
        <taxon>Eukaryota</taxon>
        <taxon>Viridiplantae</taxon>
        <taxon>Streptophyta</taxon>
        <taxon>Embryophyta</taxon>
        <taxon>Tracheophyta</taxon>
        <taxon>Spermatophyta</taxon>
        <taxon>Magnoliopsida</taxon>
        <taxon>eudicotyledons</taxon>
        <taxon>Gunneridae</taxon>
        <taxon>Pentapetalae</taxon>
        <taxon>rosids</taxon>
        <taxon>fabids</taxon>
        <taxon>Fabales</taxon>
        <taxon>Fabaceae</taxon>
        <taxon>Papilionoideae</taxon>
        <taxon>50 kb inversion clade</taxon>
        <taxon>NPAAA clade</taxon>
        <taxon>Hologalegina</taxon>
        <taxon>robinioid clade</taxon>
        <taxon>Loteae</taxon>
        <taxon>Lotus</taxon>
    </lineage>
</organism>
<dbReference type="EMBL" id="BT139593">
    <property type="protein sequence ID" value="AFK39388.1"/>
    <property type="molecule type" value="mRNA"/>
</dbReference>
<evidence type="ECO:0000313" key="1">
    <source>
        <dbReference type="EMBL" id="AFK39388.1"/>
    </source>
</evidence>
<reference evidence="1" key="1">
    <citation type="submission" date="2012-05" db="EMBL/GenBank/DDBJ databases">
        <authorList>
            <person name="Krishnakumar V."/>
            <person name="Cheung F."/>
            <person name="Xiao Y."/>
            <person name="Chan A."/>
            <person name="Moskal W.A."/>
            <person name="Town C.D."/>
        </authorList>
    </citation>
    <scope>NUCLEOTIDE SEQUENCE</scope>
</reference>
<dbReference type="AlphaFoldDB" id="I3SGJ6"/>
<accession>I3SGJ6</accession>
<protein>
    <submittedName>
        <fullName evidence="1">Uncharacterized protein</fullName>
    </submittedName>
</protein>
<proteinExistence type="evidence at transcript level"/>
<name>I3SGJ6_LOTJA</name>
<sequence>MPYPNLITKLVVSHLRSARGGVGQFVVQSPCSTLPIITGRDKDRMYRTQFLSLPLPHQQLVRPPTQFLSSQAHTLSNSNPYSFSAIDDLCVRVACRYSPSVHTSRY</sequence>